<accession>A0ABP7UH98</accession>
<proteinExistence type="predicted"/>
<dbReference type="RefSeq" id="WP_345009037.1">
    <property type="nucleotide sequence ID" value="NZ_BAAAZY010000005.1"/>
</dbReference>
<evidence type="ECO:0000313" key="4">
    <source>
        <dbReference type="Proteomes" id="UP001499984"/>
    </source>
</evidence>
<evidence type="ECO:0000256" key="1">
    <source>
        <dbReference type="SAM" id="MobiDB-lite"/>
    </source>
</evidence>
<dbReference type="EMBL" id="BAAAZY010000005">
    <property type="protein sequence ID" value="GAA4043235.1"/>
    <property type="molecule type" value="Genomic_DNA"/>
</dbReference>
<organism evidence="3 4">
    <name type="scientific">Streptomyces shaanxiensis</name>
    <dbReference type="NCBI Taxonomy" id="653357"/>
    <lineage>
        <taxon>Bacteria</taxon>
        <taxon>Bacillati</taxon>
        <taxon>Actinomycetota</taxon>
        <taxon>Actinomycetes</taxon>
        <taxon>Kitasatosporales</taxon>
        <taxon>Streptomycetaceae</taxon>
        <taxon>Streptomyces</taxon>
    </lineage>
</organism>
<feature type="region of interest" description="Disordered" evidence="1">
    <location>
        <begin position="49"/>
        <end position="71"/>
    </location>
</feature>
<evidence type="ECO:0000259" key="2">
    <source>
        <dbReference type="Pfam" id="PF13454"/>
    </source>
</evidence>
<comment type="caution">
    <text evidence="3">The sequence shown here is derived from an EMBL/GenBank/DDBJ whole genome shotgun (WGS) entry which is preliminary data.</text>
</comment>
<sequence>MSGPGEALAVRVIGAGPRGLSVLERICANAAGAARPVTVHLVDPYSPAHEDLGITPAHEDLRVTGHREGTR</sequence>
<reference evidence="4" key="1">
    <citation type="journal article" date="2019" name="Int. J. Syst. Evol. Microbiol.">
        <title>The Global Catalogue of Microorganisms (GCM) 10K type strain sequencing project: providing services to taxonomists for standard genome sequencing and annotation.</title>
        <authorList>
            <consortium name="The Broad Institute Genomics Platform"/>
            <consortium name="The Broad Institute Genome Sequencing Center for Infectious Disease"/>
            <person name="Wu L."/>
            <person name="Ma J."/>
        </authorList>
    </citation>
    <scope>NUCLEOTIDE SEQUENCE [LARGE SCALE GENOMIC DNA]</scope>
    <source>
        <strain evidence="4">JCM 16925</strain>
    </source>
</reference>
<dbReference type="Pfam" id="PF13454">
    <property type="entry name" value="NAD_binding_9"/>
    <property type="match status" value="1"/>
</dbReference>
<dbReference type="InterPro" id="IPR038732">
    <property type="entry name" value="HpyO/CreE_NAD-binding"/>
</dbReference>
<evidence type="ECO:0000313" key="3">
    <source>
        <dbReference type="EMBL" id="GAA4043235.1"/>
    </source>
</evidence>
<gene>
    <name evidence="3" type="ORF">GCM10022233_10420</name>
</gene>
<keyword evidence="4" id="KW-1185">Reference proteome</keyword>
<feature type="domain" description="FAD-dependent urate hydroxylase HpyO/Asp monooxygenase CreE-like FAD/NAD(P)-binding" evidence="2">
    <location>
        <begin position="12"/>
        <end position="47"/>
    </location>
</feature>
<dbReference type="Proteomes" id="UP001499984">
    <property type="component" value="Unassembled WGS sequence"/>
</dbReference>
<protein>
    <recommendedName>
        <fullName evidence="2">FAD-dependent urate hydroxylase HpyO/Asp monooxygenase CreE-like FAD/NAD(P)-binding domain-containing protein</fullName>
    </recommendedName>
</protein>
<name>A0ABP7UH98_9ACTN</name>